<proteinExistence type="predicted"/>
<organism evidence="1 2">
    <name type="scientific">Pelotomaculum propionicicum</name>
    <dbReference type="NCBI Taxonomy" id="258475"/>
    <lineage>
        <taxon>Bacteria</taxon>
        <taxon>Bacillati</taxon>
        <taxon>Bacillota</taxon>
        <taxon>Clostridia</taxon>
        <taxon>Eubacteriales</taxon>
        <taxon>Desulfotomaculaceae</taxon>
        <taxon>Pelotomaculum</taxon>
    </lineage>
</organism>
<accession>A0A4Y7RVX3</accession>
<dbReference type="OrthoDB" id="48984at2"/>
<dbReference type="AlphaFoldDB" id="A0A4Y7RVX3"/>
<name>A0A4Y7RVX3_9FIRM</name>
<dbReference type="EMBL" id="QFFZ01000005">
    <property type="protein sequence ID" value="TEB12832.1"/>
    <property type="molecule type" value="Genomic_DNA"/>
</dbReference>
<evidence type="ECO:0000313" key="1">
    <source>
        <dbReference type="EMBL" id="TEB12832.1"/>
    </source>
</evidence>
<sequence length="137" mass="15693">MINLDFLCMKTAQEMIEIEDTPKEKENVVTKGLGVLLENGPYGLILYLETNAKVRIGKHYIKHLIGLCRHAQLKYLVVTAPDNTDFGQVTKWLQDLAVNIDNYLFVKRLWQQTLTYARYHAKALDVDESPAAEVNSR</sequence>
<dbReference type="Proteomes" id="UP000297597">
    <property type="component" value="Unassembled WGS sequence"/>
</dbReference>
<gene>
    <name evidence="1" type="ORF">Pmgp_00808</name>
</gene>
<dbReference type="RefSeq" id="WP_134212680.1">
    <property type="nucleotide sequence ID" value="NZ_QFFZ01000005.1"/>
</dbReference>
<protein>
    <submittedName>
        <fullName evidence="1">Uncharacterized protein</fullName>
    </submittedName>
</protein>
<reference evidence="1 2" key="1">
    <citation type="journal article" date="2018" name="Environ. Microbiol.">
        <title>Novel energy conservation strategies and behaviour of Pelotomaculum schinkii driving syntrophic propionate catabolism.</title>
        <authorList>
            <person name="Hidalgo-Ahumada C.A.P."/>
            <person name="Nobu M.K."/>
            <person name="Narihiro T."/>
            <person name="Tamaki H."/>
            <person name="Liu W.T."/>
            <person name="Kamagata Y."/>
            <person name="Stams A.J.M."/>
            <person name="Imachi H."/>
            <person name="Sousa D.Z."/>
        </authorList>
    </citation>
    <scope>NUCLEOTIDE SEQUENCE [LARGE SCALE GENOMIC DNA]</scope>
    <source>
        <strain evidence="1 2">MGP</strain>
    </source>
</reference>
<comment type="caution">
    <text evidence="1">The sequence shown here is derived from an EMBL/GenBank/DDBJ whole genome shotgun (WGS) entry which is preliminary data.</text>
</comment>
<keyword evidence="2" id="KW-1185">Reference proteome</keyword>
<evidence type="ECO:0000313" key="2">
    <source>
        <dbReference type="Proteomes" id="UP000297597"/>
    </source>
</evidence>